<dbReference type="Gramene" id="PHT85814">
    <property type="protein sequence ID" value="PHT85814"/>
    <property type="gene ID" value="T459_07920"/>
</dbReference>
<evidence type="ECO:0000313" key="1">
    <source>
        <dbReference type="EMBL" id="PHT85814.1"/>
    </source>
</evidence>
<dbReference type="PANTHER" id="PTHR36607:SF24">
    <property type="entry name" value="AMINOTRANSFERASE-LIKE PLANT MOBILE DOMAIN-CONTAINING PROTEIN"/>
    <property type="match status" value="1"/>
</dbReference>
<name>A0A2G2ZV06_CAPAN</name>
<comment type="caution">
    <text evidence="1">The sequence shown here is derived from an EMBL/GenBank/DDBJ whole genome shotgun (WGS) entry which is preliminary data.</text>
</comment>
<gene>
    <name evidence="1" type="ORF">T459_07920</name>
</gene>
<dbReference type="Proteomes" id="UP000222542">
    <property type="component" value="Unassembled WGS sequence"/>
</dbReference>
<reference evidence="1 2" key="1">
    <citation type="journal article" date="2014" name="Nat. Genet.">
        <title>Genome sequence of the hot pepper provides insights into the evolution of pungency in Capsicum species.</title>
        <authorList>
            <person name="Kim S."/>
            <person name="Park M."/>
            <person name="Yeom S.I."/>
            <person name="Kim Y.M."/>
            <person name="Lee J.M."/>
            <person name="Lee H.A."/>
            <person name="Seo E."/>
            <person name="Choi J."/>
            <person name="Cheong K."/>
            <person name="Kim K.T."/>
            <person name="Jung K."/>
            <person name="Lee G.W."/>
            <person name="Oh S.K."/>
            <person name="Bae C."/>
            <person name="Kim S.B."/>
            <person name="Lee H.Y."/>
            <person name="Kim S.Y."/>
            <person name="Kim M.S."/>
            <person name="Kang B.C."/>
            <person name="Jo Y.D."/>
            <person name="Yang H.B."/>
            <person name="Jeong H.J."/>
            <person name="Kang W.H."/>
            <person name="Kwon J.K."/>
            <person name="Shin C."/>
            <person name="Lim J.Y."/>
            <person name="Park J.H."/>
            <person name="Huh J.H."/>
            <person name="Kim J.S."/>
            <person name="Kim B.D."/>
            <person name="Cohen O."/>
            <person name="Paran I."/>
            <person name="Suh M.C."/>
            <person name="Lee S.B."/>
            <person name="Kim Y.K."/>
            <person name="Shin Y."/>
            <person name="Noh S.J."/>
            <person name="Park J."/>
            <person name="Seo Y.S."/>
            <person name="Kwon S.Y."/>
            <person name="Kim H.A."/>
            <person name="Park J.M."/>
            <person name="Kim H.J."/>
            <person name="Choi S.B."/>
            <person name="Bosland P.W."/>
            <person name="Reeves G."/>
            <person name="Jo S.H."/>
            <person name="Lee B.W."/>
            <person name="Cho H.T."/>
            <person name="Choi H.S."/>
            <person name="Lee M.S."/>
            <person name="Yu Y."/>
            <person name="Do Choi Y."/>
            <person name="Park B.S."/>
            <person name="van Deynze A."/>
            <person name="Ashrafi H."/>
            <person name="Hill T."/>
            <person name="Kim W.T."/>
            <person name="Pai H.S."/>
            <person name="Ahn H.K."/>
            <person name="Yeam I."/>
            <person name="Giovannoni J.J."/>
            <person name="Rose J.K."/>
            <person name="Sorensen I."/>
            <person name="Lee S.J."/>
            <person name="Kim R.W."/>
            <person name="Choi I.Y."/>
            <person name="Choi B.S."/>
            <person name="Lim J.S."/>
            <person name="Lee Y.H."/>
            <person name="Choi D."/>
        </authorList>
    </citation>
    <scope>NUCLEOTIDE SEQUENCE [LARGE SCALE GENOMIC DNA]</scope>
    <source>
        <strain evidence="2">cv. CM334</strain>
    </source>
</reference>
<dbReference type="AlphaFoldDB" id="A0A2G2ZV06"/>
<proteinExistence type="predicted"/>
<reference evidence="1 2" key="2">
    <citation type="journal article" date="2017" name="Genome Biol.">
        <title>New reference genome sequences of hot pepper reveal the massive evolution of plant disease-resistance genes by retroduplication.</title>
        <authorList>
            <person name="Kim S."/>
            <person name="Park J."/>
            <person name="Yeom S.I."/>
            <person name="Kim Y.M."/>
            <person name="Seo E."/>
            <person name="Kim K.T."/>
            <person name="Kim M.S."/>
            <person name="Lee J.M."/>
            <person name="Cheong K."/>
            <person name="Shin H.S."/>
            <person name="Kim S.B."/>
            <person name="Han K."/>
            <person name="Lee J."/>
            <person name="Park M."/>
            <person name="Lee H.A."/>
            <person name="Lee H.Y."/>
            <person name="Lee Y."/>
            <person name="Oh S."/>
            <person name="Lee J.H."/>
            <person name="Choi E."/>
            <person name="Choi E."/>
            <person name="Lee S.E."/>
            <person name="Jeon J."/>
            <person name="Kim H."/>
            <person name="Choi G."/>
            <person name="Song H."/>
            <person name="Lee J."/>
            <person name="Lee S.C."/>
            <person name="Kwon J.K."/>
            <person name="Lee H.Y."/>
            <person name="Koo N."/>
            <person name="Hong Y."/>
            <person name="Kim R.W."/>
            <person name="Kang W.H."/>
            <person name="Huh J.H."/>
            <person name="Kang B.C."/>
            <person name="Yang T.J."/>
            <person name="Lee Y.H."/>
            <person name="Bennetzen J.L."/>
            <person name="Choi D."/>
        </authorList>
    </citation>
    <scope>NUCLEOTIDE SEQUENCE [LARGE SCALE GENOMIC DNA]</scope>
    <source>
        <strain evidence="2">cv. CM334</strain>
    </source>
</reference>
<keyword evidence="2" id="KW-1185">Reference proteome</keyword>
<evidence type="ECO:0000313" key="2">
    <source>
        <dbReference type="Proteomes" id="UP000222542"/>
    </source>
</evidence>
<accession>A0A2G2ZV06</accession>
<organism evidence="1 2">
    <name type="scientific">Capsicum annuum</name>
    <name type="common">Capsicum pepper</name>
    <dbReference type="NCBI Taxonomy" id="4072"/>
    <lineage>
        <taxon>Eukaryota</taxon>
        <taxon>Viridiplantae</taxon>
        <taxon>Streptophyta</taxon>
        <taxon>Embryophyta</taxon>
        <taxon>Tracheophyta</taxon>
        <taxon>Spermatophyta</taxon>
        <taxon>Magnoliopsida</taxon>
        <taxon>eudicotyledons</taxon>
        <taxon>Gunneridae</taxon>
        <taxon>Pentapetalae</taxon>
        <taxon>asterids</taxon>
        <taxon>lamiids</taxon>
        <taxon>Solanales</taxon>
        <taxon>Solanaceae</taxon>
        <taxon>Solanoideae</taxon>
        <taxon>Capsiceae</taxon>
        <taxon>Capsicum</taxon>
    </lineage>
</organism>
<dbReference type="EMBL" id="AYRZ02000003">
    <property type="protein sequence ID" value="PHT85814.1"/>
    <property type="molecule type" value="Genomic_DNA"/>
</dbReference>
<sequence>MTCFNNHETPYPCLEIVKSKPNSHAKSLTLKVHPPVIGAFSLVRKPLETSLHLTKWSMTETKDSMDNFLGKIVTEKVLLLKYYTHQNVVVASSPSCNGSFRSWRVPPSGFDVTGILTEPYYDGSLLALVQLWDSYVRLGILSKIKIPMRPLDNGTFITREYSDCSSDKGVNKSLGILSLYSDTSKPPISLKGASITSVAFSSNKINANQEPHQKRLKKKHKDSSNEHCEFADLDFISIDTVIFEYGIAGSTMSLADFFTSDPSKSIVHGGSSSVNNISSSGNSLESLIPLEESDQYPERIGHVIRNFTRLAEKLA</sequence>
<protein>
    <submittedName>
        <fullName evidence="1">Uncharacterized protein</fullName>
    </submittedName>
</protein>
<dbReference type="PANTHER" id="PTHR36607">
    <property type="entry name" value="1,2-DIHYDROXY-3-KETO-5-METHYLTHIOPENTENE DIOXYGENASE 4"/>
    <property type="match status" value="1"/>
</dbReference>